<feature type="compositionally biased region" description="Low complexity" evidence="2">
    <location>
        <begin position="232"/>
        <end position="248"/>
    </location>
</feature>
<accession>A0ABT3NX54</accession>
<dbReference type="InterPro" id="IPR004165">
    <property type="entry name" value="CoA_trans_fam_I"/>
</dbReference>
<dbReference type="EMBL" id="JAPFQI010000010">
    <property type="protein sequence ID" value="MCW8086734.1"/>
    <property type="molecule type" value="Genomic_DNA"/>
</dbReference>
<dbReference type="PANTHER" id="PTHR13707:SF60">
    <property type="entry name" value="ACETATE COA-TRANSFERASE SUBUNIT ALPHA"/>
    <property type="match status" value="1"/>
</dbReference>
<dbReference type="Pfam" id="PF01144">
    <property type="entry name" value="CoA_trans"/>
    <property type="match status" value="1"/>
</dbReference>
<organism evidence="3 4">
    <name type="scientific">Sabulicella glaciei</name>
    <dbReference type="NCBI Taxonomy" id="2984948"/>
    <lineage>
        <taxon>Bacteria</taxon>
        <taxon>Pseudomonadati</taxon>
        <taxon>Pseudomonadota</taxon>
        <taxon>Alphaproteobacteria</taxon>
        <taxon>Acetobacterales</taxon>
        <taxon>Acetobacteraceae</taxon>
        <taxon>Sabulicella</taxon>
    </lineage>
</organism>
<evidence type="ECO:0000256" key="2">
    <source>
        <dbReference type="SAM" id="MobiDB-lite"/>
    </source>
</evidence>
<dbReference type="Gene3D" id="3.40.1080.10">
    <property type="entry name" value="Glutaconate Coenzyme A-transferase"/>
    <property type="match status" value="1"/>
</dbReference>
<dbReference type="Proteomes" id="UP001526430">
    <property type="component" value="Unassembled WGS sequence"/>
</dbReference>
<reference evidence="3 4" key="1">
    <citation type="submission" date="2022-10" db="EMBL/GenBank/DDBJ databases">
        <title>Roseococcus glaciei nov., sp. nov., isolated from glacier.</title>
        <authorList>
            <person name="Liu Q."/>
            <person name="Xin Y.-H."/>
        </authorList>
    </citation>
    <scope>NUCLEOTIDE SEQUENCE [LARGE SCALE GENOMIC DNA]</scope>
    <source>
        <strain evidence="3 4">MDT2-1-1</strain>
    </source>
</reference>
<dbReference type="PANTHER" id="PTHR13707">
    <property type="entry name" value="KETOACID-COENZYME A TRANSFERASE"/>
    <property type="match status" value="1"/>
</dbReference>
<dbReference type="RefSeq" id="WP_301590834.1">
    <property type="nucleotide sequence ID" value="NZ_JAPFQI010000010.1"/>
</dbReference>
<dbReference type="InterPro" id="IPR037171">
    <property type="entry name" value="NagB/RpiA_transferase-like"/>
</dbReference>
<proteinExistence type="predicted"/>
<dbReference type="InterPro" id="IPR012792">
    <property type="entry name" value="3-oxoacid_CoA-transf_A"/>
</dbReference>
<evidence type="ECO:0000313" key="3">
    <source>
        <dbReference type="EMBL" id="MCW8086734.1"/>
    </source>
</evidence>
<keyword evidence="1 3" id="KW-0808">Transferase</keyword>
<dbReference type="SUPFAM" id="SSF100950">
    <property type="entry name" value="NagB/RpiA/CoA transferase-like"/>
    <property type="match status" value="1"/>
</dbReference>
<evidence type="ECO:0000256" key="1">
    <source>
        <dbReference type="ARBA" id="ARBA00022679"/>
    </source>
</evidence>
<dbReference type="NCBIfam" id="TIGR02429">
    <property type="entry name" value="pcaI_scoA_fam"/>
    <property type="match status" value="1"/>
</dbReference>
<protein>
    <submittedName>
        <fullName evidence="3">CoA transferase subunit A</fullName>
    </submittedName>
</protein>
<evidence type="ECO:0000313" key="4">
    <source>
        <dbReference type="Proteomes" id="UP001526430"/>
    </source>
</evidence>
<name>A0ABT3NX54_9PROT</name>
<feature type="region of interest" description="Disordered" evidence="2">
    <location>
        <begin position="229"/>
        <end position="248"/>
    </location>
</feature>
<keyword evidence="4" id="KW-1185">Reference proteome</keyword>
<gene>
    <name evidence="3" type="ORF">OF850_13945</name>
</gene>
<sequence>MGKVYPDATAALAGLLRDGMVIHSGGFGLCGIPDMLIEAVKESGVKNLTVVSNNAGIDDVGLGKLLRTKQISKMIASYVGENAEFARQFLAGELEIEFNPQGTLAERIRAGGAGIPAFFTKTGVGTKVAEGKPTAEFDGETYVMERGIVADLALVHAWKGDTEGNLVYRRTARNFNPMMATAATVTVAQVEHLVQPGEIDPDHVVTPGIYVKRMIALPSGYEKRIEQRTVRPRGAAATPAAAGTEKLA</sequence>
<dbReference type="GO" id="GO:0016740">
    <property type="term" value="F:transferase activity"/>
    <property type="evidence" value="ECO:0007669"/>
    <property type="project" value="UniProtKB-KW"/>
</dbReference>
<comment type="caution">
    <text evidence="3">The sequence shown here is derived from an EMBL/GenBank/DDBJ whole genome shotgun (WGS) entry which is preliminary data.</text>
</comment>
<dbReference type="SMART" id="SM00882">
    <property type="entry name" value="CoA_trans"/>
    <property type="match status" value="1"/>
</dbReference>